<dbReference type="EMBL" id="LR796189">
    <property type="protein sequence ID" value="CAB4125338.1"/>
    <property type="molecule type" value="Genomic_DNA"/>
</dbReference>
<gene>
    <name evidence="1" type="ORF">UFOVP53_113</name>
</gene>
<evidence type="ECO:0008006" key="2">
    <source>
        <dbReference type="Google" id="ProtNLM"/>
    </source>
</evidence>
<proteinExistence type="predicted"/>
<reference evidence="1" key="1">
    <citation type="submission" date="2020-04" db="EMBL/GenBank/DDBJ databases">
        <authorList>
            <person name="Chiriac C."/>
            <person name="Salcher M."/>
            <person name="Ghai R."/>
            <person name="Kavagutti S V."/>
        </authorList>
    </citation>
    <scope>NUCLEOTIDE SEQUENCE</scope>
</reference>
<name>A0A6J5KSA0_9CAUD</name>
<accession>A0A6J5KSA0</accession>
<dbReference type="SUPFAM" id="SSF52540">
    <property type="entry name" value="P-loop containing nucleoside triphosphate hydrolases"/>
    <property type="match status" value="1"/>
</dbReference>
<dbReference type="Gene3D" id="3.40.50.300">
    <property type="entry name" value="P-loop containing nucleotide triphosphate hydrolases"/>
    <property type="match status" value="1"/>
</dbReference>
<dbReference type="InterPro" id="IPR027417">
    <property type="entry name" value="P-loop_NTPase"/>
</dbReference>
<sequence>MKPSRIIDTLVLAYKAGQQGNQFNPLYSGDAGLGKSDLAKEFVKIMRTKGFPDHNIKANPNYGFLDLRCAYLEAPDFLGFPESEKDANGVSRTVHNLPEFWPTDMESEGLILFEEPNRGTTGVMNCLMQILTDNKVHKYTLPKGWIKAACINPDSAEYDVNAMDAALKNRFEEYEIEYDPISFMEYIEAKGWNASIQMFISSGTWIFRSTDTIADGGKYISPRTWSKVNAAEMAGVRDDRRLHSETMRSILGKDIGNEYHKFCYDEAPVTHKDLIEDRKKAIKRLESQSSVDNYKGDMIAVTVESIILNYSCTIKDVDGKVGEDTMAEVAKIIPSDQAINLIKGCGFKQSKGAITTFFRDFVKRHPELKEVLKQNIIVERGLKS</sequence>
<evidence type="ECO:0000313" key="1">
    <source>
        <dbReference type="EMBL" id="CAB4125338.1"/>
    </source>
</evidence>
<protein>
    <recommendedName>
        <fullName evidence="2">AAA domain containing protein</fullName>
    </recommendedName>
</protein>
<organism evidence="1">
    <name type="scientific">uncultured Caudovirales phage</name>
    <dbReference type="NCBI Taxonomy" id="2100421"/>
    <lineage>
        <taxon>Viruses</taxon>
        <taxon>Duplodnaviria</taxon>
        <taxon>Heunggongvirae</taxon>
        <taxon>Uroviricota</taxon>
        <taxon>Caudoviricetes</taxon>
        <taxon>Peduoviridae</taxon>
        <taxon>Maltschvirus</taxon>
        <taxon>Maltschvirus maltsch</taxon>
    </lineage>
</organism>